<evidence type="ECO:0000256" key="1">
    <source>
        <dbReference type="ARBA" id="ARBA00004567"/>
    </source>
</evidence>
<accession>A0A2T3B001</accession>
<dbReference type="OrthoDB" id="2538017at2759"/>
<feature type="region of interest" description="Disordered" evidence="8">
    <location>
        <begin position="41"/>
        <end position="277"/>
    </location>
</feature>
<dbReference type="Gene3D" id="6.10.140.1350">
    <property type="match status" value="1"/>
</dbReference>
<dbReference type="PANTHER" id="PTHR13437">
    <property type="entry name" value="NUCLEOPORIN P58/P45 NUCLEOPORIN-LIKE PROTEIN 1"/>
    <property type="match status" value="1"/>
</dbReference>
<dbReference type="Proteomes" id="UP000241818">
    <property type="component" value="Unassembled WGS sequence"/>
</dbReference>
<feature type="compositionally biased region" description="Low complexity" evidence="8">
    <location>
        <begin position="244"/>
        <end position="266"/>
    </location>
</feature>
<keyword evidence="4" id="KW-0653">Protein transport</keyword>
<feature type="compositionally biased region" description="Gly residues" evidence="8">
    <location>
        <begin position="215"/>
        <end position="224"/>
    </location>
</feature>
<keyword evidence="3" id="KW-0509">mRNA transport</keyword>
<evidence type="ECO:0000256" key="3">
    <source>
        <dbReference type="ARBA" id="ARBA00022816"/>
    </source>
</evidence>
<gene>
    <name evidence="9" type="ORF">M430DRAFT_67066</name>
</gene>
<comment type="subcellular location">
    <subcellularLocation>
        <location evidence="1">Nucleus</location>
        <location evidence="1">Nuclear pore complex</location>
    </subcellularLocation>
</comment>
<dbReference type="STRING" id="857342.A0A2T3B001"/>
<reference evidence="9 10" key="1">
    <citation type="journal article" date="2018" name="New Phytol.">
        <title>Comparative genomics and transcriptomics depict ericoid mycorrhizal fungi as versatile saprotrophs and plant mutualists.</title>
        <authorList>
            <person name="Martino E."/>
            <person name="Morin E."/>
            <person name="Grelet G.A."/>
            <person name="Kuo A."/>
            <person name="Kohler A."/>
            <person name="Daghino S."/>
            <person name="Barry K.W."/>
            <person name="Cichocki N."/>
            <person name="Clum A."/>
            <person name="Dockter R.B."/>
            <person name="Hainaut M."/>
            <person name="Kuo R.C."/>
            <person name="LaButti K."/>
            <person name="Lindahl B.D."/>
            <person name="Lindquist E.A."/>
            <person name="Lipzen A."/>
            <person name="Khouja H.R."/>
            <person name="Magnuson J."/>
            <person name="Murat C."/>
            <person name="Ohm R.A."/>
            <person name="Singer S.W."/>
            <person name="Spatafora J.W."/>
            <person name="Wang M."/>
            <person name="Veneault-Fourrey C."/>
            <person name="Henrissat B."/>
            <person name="Grigoriev I.V."/>
            <person name="Martin F.M."/>
            <person name="Perotto S."/>
        </authorList>
    </citation>
    <scope>NUCLEOTIDE SEQUENCE [LARGE SCALE GENOMIC DNA]</scope>
    <source>
        <strain evidence="9 10">ATCC 22711</strain>
    </source>
</reference>
<dbReference type="GO" id="GO:0051028">
    <property type="term" value="P:mRNA transport"/>
    <property type="evidence" value="ECO:0007669"/>
    <property type="project" value="UniProtKB-KW"/>
</dbReference>
<evidence type="ECO:0008006" key="11">
    <source>
        <dbReference type="Google" id="ProtNLM"/>
    </source>
</evidence>
<dbReference type="GO" id="GO:0005643">
    <property type="term" value="C:nuclear pore"/>
    <property type="evidence" value="ECO:0007669"/>
    <property type="project" value="UniProtKB-SubCell"/>
</dbReference>
<dbReference type="Pfam" id="PF13634">
    <property type="entry name" value="Nucleoporin_FG"/>
    <property type="match status" value="1"/>
</dbReference>
<evidence type="ECO:0000256" key="2">
    <source>
        <dbReference type="ARBA" id="ARBA00022448"/>
    </source>
</evidence>
<evidence type="ECO:0000256" key="8">
    <source>
        <dbReference type="SAM" id="MobiDB-lite"/>
    </source>
</evidence>
<proteinExistence type="predicted"/>
<evidence type="ECO:0000256" key="4">
    <source>
        <dbReference type="ARBA" id="ARBA00022927"/>
    </source>
</evidence>
<evidence type="ECO:0000256" key="7">
    <source>
        <dbReference type="ARBA" id="ARBA00023242"/>
    </source>
</evidence>
<keyword evidence="7" id="KW-0539">Nucleus</keyword>
<feature type="compositionally biased region" description="Polar residues" evidence="8">
    <location>
        <begin position="225"/>
        <end position="243"/>
    </location>
</feature>
<protein>
    <recommendedName>
        <fullName evidence="11">Nucleoporin Nup54 alpha-helical domain-containing protein</fullName>
    </recommendedName>
</protein>
<evidence type="ECO:0000256" key="6">
    <source>
        <dbReference type="ARBA" id="ARBA00023132"/>
    </source>
</evidence>
<feature type="region of interest" description="Disordered" evidence="8">
    <location>
        <begin position="403"/>
        <end position="427"/>
    </location>
</feature>
<dbReference type="EMBL" id="KZ679012">
    <property type="protein sequence ID" value="PSS16724.1"/>
    <property type="molecule type" value="Genomic_DNA"/>
</dbReference>
<evidence type="ECO:0000256" key="5">
    <source>
        <dbReference type="ARBA" id="ARBA00023010"/>
    </source>
</evidence>
<dbReference type="RefSeq" id="XP_024720232.1">
    <property type="nucleotide sequence ID" value="XM_024869267.1"/>
</dbReference>
<feature type="compositionally biased region" description="Polar residues" evidence="8">
    <location>
        <begin position="121"/>
        <end position="143"/>
    </location>
</feature>
<keyword evidence="2" id="KW-0813">Transport</keyword>
<evidence type="ECO:0000313" key="10">
    <source>
        <dbReference type="Proteomes" id="UP000241818"/>
    </source>
</evidence>
<dbReference type="GO" id="GO:0015031">
    <property type="term" value="P:protein transport"/>
    <property type="evidence" value="ECO:0007669"/>
    <property type="project" value="UniProtKB-KW"/>
</dbReference>
<dbReference type="InterPro" id="IPR025574">
    <property type="entry name" value="Nucleoporin_FG_rpt"/>
</dbReference>
<keyword evidence="6" id="KW-0906">Nuclear pore complex</keyword>
<dbReference type="GO" id="GO:0017056">
    <property type="term" value="F:structural constituent of nuclear pore"/>
    <property type="evidence" value="ECO:0007669"/>
    <property type="project" value="InterPro"/>
</dbReference>
<name>A0A2T3B001_AMORE</name>
<keyword evidence="5" id="KW-0811">Translocation</keyword>
<dbReference type="GO" id="GO:0008139">
    <property type="term" value="F:nuclear localization sequence binding"/>
    <property type="evidence" value="ECO:0007669"/>
    <property type="project" value="InterPro"/>
</dbReference>
<organism evidence="9 10">
    <name type="scientific">Amorphotheca resinae ATCC 22711</name>
    <dbReference type="NCBI Taxonomy" id="857342"/>
    <lineage>
        <taxon>Eukaryota</taxon>
        <taxon>Fungi</taxon>
        <taxon>Dikarya</taxon>
        <taxon>Ascomycota</taxon>
        <taxon>Pezizomycotina</taxon>
        <taxon>Leotiomycetes</taxon>
        <taxon>Helotiales</taxon>
        <taxon>Amorphothecaceae</taxon>
        <taxon>Amorphotheca</taxon>
    </lineage>
</organism>
<feature type="compositionally biased region" description="Polar residues" evidence="8">
    <location>
        <begin position="91"/>
        <end position="113"/>
    </location>
</feature>
<feature type="compositionally biased region" description="Gly residues" evidence="8">
    <location>
        <begin position="267"/>
        <end position="276"/>
    </location>
</feature>
<sequence length="540" mass="54951">MALARSASGPGGLSINTSSANSLFGSGTAATAGMSGTTQASKPLFGASTTTTAPQTGGLFGSTSGTSSGGLFGSTATTSQPQSGGLFGSAAATSQPQTGGLFGSTATTSQPQTGGLFGSAGATSQPQTGGLFGSTTATSQPQTGGLFGSAAATSQPQTGGLFGSTTATSQPQTGGLFGSTTTTTTSQPQTGGLFGSTTTTSQPQTGGLFGSTQTTGGGLFGGGNAQNQNKPTTSLFGSAAGTNQSQQPQQSSLFPSLGQSQAQSGTGLSGLGGGLTMGQANQQAQTVPGVKIDITNLRGTTRFNDLHEELQKQIEHMDNVIQGQIQLKNECYAIMPSHDSQLSNIPIDVEFCRRKLIGLESAMAADAEAIAHIREFVKADAESAKLSFRAIDNLKLPPQYHVSGVWPSKSTTGDNRSRSNNDGEGQDLVGFFSSNADELAATLSKYQKHIGEIELHLRSVEESSAQQINALIARRNGGSGGDDDQLRQLAAALADFEQSIVHIASKVGNLREGVTALQQYGAFRGPAHGRSMNGHRSGIY</sequence>
<evidence type="ECO:0000313" key="9">
    <source>
        <dbReference type="EMBL" id="PSS16724.1"/>
    </source>
</evidence>
<feature type="compositionally biased region" description="Low complexity" evidence="8">
    <location>
        <begin position="178"/>
        <end position="214"/>
    </location>
</feature>
<dbReference type="InterPro" id="IPR024882">
    <property type="entry name" value="NUP58/p45/49"/>
</dbReference>
<dbReference type="AlphaFoldDB" id="A0A2T3B001"/>
<keyword evidence="10" id="KW-1185">Reference proteome</keyword>
<dbReference type="InParanoid" id="A0A2T3B001"/>
<feature type="compositionally biased region" description="Polar residues" evidence="8">
    <location>
        <begin position="151"/>
        <end position="172"/>
    </location>
</feature>
<dbReference type="GeneID" id="36577348"/>
<dbReference type="PANTHER" id="PTHR13437:SF2">
    <property type="entry name" value="NUCLEOPORIN P58_P45"/>
    <property type="match status" value="1"/>
</dbReference>
<dbReference type="Pfam" id="PF21121">
    <property type="entry name" value="Nup49_C"/>
    <property type="match status" value="1"/>
</dbReference>